<protein>
    <recommendedName>
        <fullName evidence="4">Sugar transporter</fullName>
    </recommendedName>
</protein>
<gene>
    <name evidence="2" type="ORF">SAMN04487907_101718</name>
</gene>
<name>A0A1I1E5X3_9FLAO</name>
<keyword evidence="1" id="KW-1133">Transmembrane helix</keyword>
<evidence type="ECO:0008006" key="4">
    <source>
        <dbReference type="Google" id="ProtNLM"/>
    </source>
</evidence>
<organism evidence="2 3">
    <name type="scientific">Zunongwangia mangrovi</name>
    <dbReference type="NCBI Taxonomy" id="1334022"/>
    <lineage>
        <taxon>Bacteria</taxon>
        <taxon>Pseudomonadati</taxon>
        <taxon>Bacteroidota</taxon>
        <taxon>Flavobacteriia</taxon>
        <taxon>Flavobacteriales</taxon>
        <taxon>Flavobacteriaceae</taxon>
        <taxon>Zunongwangia</taxon>
    </lineage>
</organism>
<dbReference type="OrthoDB" id="1143964at2"/>
<accession>A0A1I1E5X3</accession>
<evidence type="ECO:0000256" key="1">
    <source>
        <dbReference type="SAM" id="Phobius"/>
    </source>
</evidence>
<dbReference type="Proteomes" id="UP000199438">
    <property type="component" value="Unassembled WGS sequence"/>
</dbReference>
<sequence>METKTPLWFWILSIIFLLWNLMGIGSFVAQVLMTPEALEALPKAERELYDSYPSWTYIVYFIAVFAGFLGSLGLLLKTGWARTLFIVSLLAVIIQMGHSLFVANALKVYGNQALILPIIVTLVCIILIWFANFCAKKPWYN</sequence>
<evidence type="ECO:0000313" key="2">
    <source>
        <dbReference type="EMBL" id="SFB80658.1"/>
    </source>
</evidence>
<reference evidence="3" key="1">
    <citation type="submission" date="2016-10" db="EMBL/GenBank/DDBJ databases">
        <authorList>
            <person name="Varghese N."/>
            <person name="Submissions S."/>
        </authorList>
    </citation>
    <scope>NUCLEOTIDE SEQUENCE [LARGE SCALE GENOMIC DNA]</scope>
    <source>
        <strain evidence="3">DSM 24499</strain>
    </source>
</reference>
<dbReference type="STRING" id="1334022.SAMN04487907_101718"/>
<keyword evidence="1" id="KW-0812">Transmembrane</keyword>
<feature type="transmembrane region" description="Helical" evidence="1">
    <location>
        <begin position="7"/>
        <end position="32"/>
    </location>
</feature>
<feature type="transmembrane region" description="Helical" evidence="1">
    <location>
        <begin position="52"/>
        <end position="76"/>
    </location>
</feature>
<keyword evidence="3" id="KW-1185">Reference proteome</keyword>
<feature type="transmembrane region" description="Helical" evidence="1">
    <location>
        <begin position="83"/>
        <end position="102"/>
    </location>
</feature>
<evidence type="ECO:0000313" key="3">
    <source>
        <dbReference type="Proteomes" id="UP000199438"/>
    </source>
</evidence>
<proteinExistence type="predicted"/>
<keyword evidence="1" id="KW-0472">Membrane</keyword>
<dbReference type="EMBL" id="FOKV01000001">
    <property type="protein sequence ID" value="SFB80658.1"/>
    <property type="molecule type" value="Genomic_DNA"/>
</dbReference>
<dbReference type="RefSeq" id="WP_092539994.1">
    <property type="nucleotide sequence ID" value="NZ_FOKV01000001.1"/>
</dbReference>
<feature type="transmembrane region" description="Helical" evidence="1">
    <location>
        <begin position="114"/>
        <end position="135"/>
    </location>
</feature>
<dbReference type="AlphaFoldDB" id="A0A1I1E5X3"/>